<dbReference type="Gene3D" id="3.40.50.10680">
    <property type="entry name" value="CofD-like domains"/>
    <property type="match status" value="1"/>
</dbReference>
<keyword evidence="3" id="KW-1185">Reference proteome</keyword>
<proteinExistence type="predicted"/>
<dbReference type="EMBL" id="JBBWWR010000012">
    <property type="protein sequence ID" value="KAK8958777.1"/>
    <property type="molecule type" value="Genomic_DNA"/>
</dbReference>
<evidence type="ECO:0000256" key="1">
    <source>
        <dbReference type="SAM" id="Phobius"/>
    </source>
</evidence>
<dbReference type="Proteomes" id="UP001412067">
    <property type="component" value="Unassembled WGS sequence"/>
</dbReference>
<dbReference type="PANTHER" id="PTHR31240">
    <property type="entry name" value="MATERNAL EFFECT EMBRYO ARREST 18"/>
    <property type="match status" value="1"/>
</dbReference>
<name>A0ABR2M4B5_9ASPA</name>
<sequence length="148" mass="16293">MACFMDITNIQFVVLPNHGVCVVWIFLFASSLVQNLHNKPLILFEFYTFSPLPIGSHPSGVYRDRSFLTVLFAMSTPDISLSPSSLWLPLIEIALSFGGTAFNGVAEELKKVTTRVAHVLPVSDDGGSTAEIVRVVGKDYLIMDLRGF</sequence>
<evidence type="ECO:0000313" key="2">
    <source>
        <dbReference type="EMBL" id="KAK8958777.1"/>
    </source>
</evidence>
<gene>
    <name evidence="2" type="ORF">KSP40_PGU021428</name>
</gene>
<keyword evidence="1" id="KW-0812">Transmembrane</keyword>
<comment type="caution">
    <text evidence="2">The sequence shown here is derived from an EMBL/GenBank/DDBJ whole genome shotgun (WGS) entry which is preliminary data.</text>
</comment>
<organism evidence="2 3">
    <name type="scientific">Platanthera guangdongensis</name>
    <dbReference type="NCBI Taxonomy" id="2320717"/>
    <lineage>
        <taxon>Eukaryota</taxon>
        <taxon>Viridiplantae</taxon>
        <taxon>Streptophyta</taxon>
        <taxon>Embryophyta</taxon>
        <taxon>Tracheophyta</taxon>
        <taxon>Spermatophyta</taxon>
        <taxon>Magnoliopsida</taxon>
        <taxon>Liliopsida</taxon>
        <taxon>Asparagales</taxon>
        <taxon>Orchidaceae</taxon>
        <taxon>Orchidoideae</taxon>
        <taxon>Orchideae</taxon>
        <taxon>Orchidinae</taxon>
        <taxon>Platanthera</taxon>
    </lineage>
</organism>
<evidence type="ECO:0000313" key="3">
    <source>
        <dbReference type="Proteomes" id="UP001412067"/>
    </source>
</evidence>
<feature type="transmembrane region" description="Helical" evidence="1">
    <location>
        <begin position="86"/>
        <end position="106"/>
    </location>
</feature>
<reference evidence="2 3" key="1">
    <citation type="journal article" date="2022" name="Nat. Plants">
        <title>Genomes of leafy and leafless Platanthera orchids illuminate the evolution of mycoheterotrophy.</title>
        <authorList>
            <person name="Li M.H."/>
            <person name="Liu K.W."/>
            <person name="Li Z."/>
            <person name="Lu H.C."/>
            <person name="Ye Q.L."/>
            <person name="Zhang D."/>
            <person name="Wang J.Y."/>
            <person name="Li Y.F."/>
            <person name="Zhong Z.M."/>
            <person name="Liu X."/>
            <person name="Yu X."/>
            <person name="Liu D.K."/>
            <person name="Tu X.D."/>
            <person name="Liu B."/>
            <person name="Hao Y."/>
            <person name="Liao X.Y."/>
            <person name="Jiang Y.T."/>
            <person name="Sun W.H."/>
            <person name="Chen J."/>
            <person name="Chen Y.Q."/>
            <person name="Ai Y."/>
            <person name="Zhai J.W."/>
            <person name="Wu S.S."/>
            <person name="Zhou Z."/>
            <person name="Hsiao Y.Y."/>
            <person name="Wu W.L."/>
            <person name="Chen Y.Y."/>
            <person name="Lin Y.F."/>
            <person name="Hsu J.L."/>
            <person name="Li C.Y."/>
            <person name="Wang Z.W."/>
            <person name="Zhao X."/>
            <person name="Zhong W.Y."/>
            <person name="Ma X.K."/>
            <person name="Ma L."/>
            <person name="Huang J."/>
            <person name="Chen G.Z."/>
            <person name="Huang M.Z."/>
            <person name="Huang L."/>
            <person name="Peng D.H."/>
            <person name="Luo Y.B."/>
            <person name="Zou S.Q."/>
            <person name="Chen S.P."/>
            <person name="Lan S."/>
            <person name="Tsai W.C."/>
            <person name="Van de Peer Y."/>
            <person name="Liu Z.J."/>
        </authorList>
    </citation>
    <scope>NUCLEOTIDE SEQUENCE [LARGE SCALE GENOMIC DNA]</scope>
    <source>
        <strain evidence="2">Lor288</strain>
    </source>
</reference>
<feature type="transmembrane region" description="Helical" evidence="1">
    <location>
        <begin position="12"/>
        <end position="33"/>
    </location>
</feature>
<dbReference type="InterPro" id="IPR038136">
    <property type="entry name" value="CofD-like_dom_sf"/>
</dbReference>
<dbReference type="PANTHER" id="PTHR31240:SF0">
    <property type="entry name" value="MATERNAL EFFECT EMBRYO ARREST 18"/>
    <property type="match status" value="1"/>
</dbReference>
<dbReference type="SUPFAM" id="SSF142338">
    <property type="entry name" value="CofD-like"/>
    <property type="match status" value="1"/>
</dbReference>
<keyword evidence="1" id="KW-1133">Transmembrane helix</keyword>
<accession>A0ABR2M4B5</accession>
<protein>
    <submittedName>
        <fullName evidence="2">Uncharacterized protein</fullName>
    </submittedName>
</protein>
<keyword evidence="1" id="KW-0472">Membrane</keyword>